<keyword evidence="2" id="KW-1185">Reference proteome</keyword>
<dbReference type="KEGG" id="abas:ACPOL_3170"/>
<gene>
    <name evidence="1" type="ORF">ACPOL_3170</name>
</gene>
<protein>
    <submittedName>
        <fullName evidence="1">Uncharacterized protein</fullName>
    </submittedName>
</protein>
<sequence>MVSKKELLIRFEDDVTDALAASKQTRIWASFSPGQSNEVQLSFSPEIALLTFAIKGPTRLFIIAHDSGPTFER</sequence>
<accession>A0A2Z5G1E4</accession>
<name>A0A2Z5G1E4_9BACT</name>
<dbReference type="Proteomes" id="UP000253606">
    <property type="component" value="Chromosome"/>
</dbReference>
<proteinExistence type="predicted"/>
<evidence type="ECO:0000313" key="2">
    <source>
        <dbReference type="Proteomes" id="UP000253606"/>
    </source>
</evidence>
<evidence type="ECO:0000313" key="1">
    <source>
        <dbReference type="EMBL" id="AXC12465.1"/>
    </source>
</evidence>
<reference evidence="1 2" key="1">
    <citation type="journal article" date="2018" name="Front. Microbiol.">
        <title>Hydrolytic Capabilities as a Key to Environmental Success: Chitinolytic and Cellulolytic Acidobacteria From Acidic Sub-arctic Soils and Boreal Peatlands.</title>
        <authorList>
            <person name="Belova S.E."/>
            <person name="Ravin N.V."/>
            <person name="Pankratov T.A."/>
            <person name="Rakitin A.L."/>
            <person name="Ivanova A.A."/>
            <person name="Beletsky A.V."/>
            <person name="Mardanov A.V."/>
            <person name="Sinninghe Damste J.S."/>
            <person name="Dedysh S.N."/>
        </authorList>
    </citation>
    <scope>NUCLEOTIDE SEQUENCE [LARGE SCALE GENOMIC DNA]</scope>
    <source>
        <strain evidence="1 2">SBC82</strain>
    </source>
</reference>
<dbReference type="EMBL" id="CP030840">
    <property type="protein sequence ID" value="AXC12465.1"/>
    <property type="molecule type" value="Genomic_DNA"/>
</dbReference>
<dbReference type="AlphaFoldDB" id="A0A2Z5G1E4"/>
<organism evidence="1 2">
    <name type="scientific">Acidisarcina polymorpha</name>
    <dbReference type="NCBI Taxonomy" id="2211140"/>
    <lineage>
        <taxon>Bacteria</taxon>
        <taxon>Pseudomonadati</taxon>
        <taxon>Acidobacteriota</taxon>
        <taxon>Terriglobia</taxon>
        <taxon>Terriglobales</taxon>
        <taxon>Acidobacteriaceae</taxon>
        <taxon>Acidisarcina</taxon>
    </lineage>
</organism>